<proteinExistence type="predicted"/>
<dbReference type="InterPro" id="IPR001789">
    <property type="entry name" value="Sig_transdc_resp-reg_receiver"/>
</dbReference>
<evidence type="ECO:0000256" key="3">
    <source>
        <dbReference type="SAM" id="Phobius"/>
    </source>
</evidence>
<dbReference type="PANTHER" id="PTHR44591:SF3">
    <property type="entry name" value="RESPONSE REGULATORY DOMAIN-CONTAINING PROTEIN"/>
    <property type="match status" value="1"/>
</dbReference>
<dbReference type="Proteomes" id="UP000663440">
    <property type="component" value="Chromosome"/>
</dbReference>
<reference evidence="5 6" key="1">
    <citation type="submission" date="2021-03" db="EMBL/GenBank/DDBJ databases">
        <title>Flavobacterium kribbensis sp. nov, an endophytic bacteria, isolated from soybean.</title>
        <authorList>
            <person name="Lee J."/>
            <person name="Seo J."/>
        </authorList>
    </citation>
    <scope>NUCLEOTIDE SEQUENCE [LARGE SCALE GENOMIC DNA]</scope>
    <source>
        <strain evidence="5 6">BB8</strain>
    </source>
</reference>
<keyword evidence="3" id="KW-0472">Membrane</keyword>
<dbReference type="PROSITE" id="PS50110">
    <property type="entry name" value="RESPONSE_REGULATORY"/>
    <property type="match status" value="1"/>
</dbReference>
<evidence type="ECO:0000256" key="1">
    <source>
        <dbReference type="ARBA" id="ARBA00022553"/>
    </source>
</evidence>
<dbReference type="EMBL" id="CP071448">
    <property type="protein sequence ID" value="QSW88400.1"/>
    <property type="molecule type" value="Genomic_DNA"/>
</dbReference>
<name>A0ABX7QBH8_9FLAO</name>
<dbReference type="InterPro" id="IPR011006">
    <property type="entry name" value="CheY-like_superfamily"/>
</dbReference>
<organism evidence="5 6">
    <name type="scientific">Flavobacterium endoglycinae</name>
    <dbReference type="NCBI Taxonomy" id="2816357"/>
    <lineage>
        <taxon>Bacteria</taxon>
        <taxon>Pseudomonadati</taxon>
        <taxon>Bacteroidota</taxon>
        <taxon>Flavobacteriia</taxon>
        <taxon>Flavobacteriales</taxon>
        <taxon>Flavobacteriaceae</taxon>
        <taxon>Flavobacterium</taxon>
    </lineage>
</organism>
<dbReference type="SUPFAM" id="SSF52172">
    <property type="entry name" value="CheY-like"/>
    <property type="match status" value="1"/>
</dbReference>
<evidence type="ECO:0000313" key="6">
    <source>
        <dbReference type="Proteomes" id="UP000663440"/>
    </source>
</evidence>
<comment type="caution">
    <text evidence="2">Lacks conserved residue(s) required for the propagation of feature annotation.</text>
</comment>
<feature type="transmembrane region" description="Helical" evidence="3">
    <location>
        <begin position="32"/>
        <end position="57"/>
    </location>
</feature>
<keyword evidence="3" id="KW-1133">Transmembrane helix</keyword>
<evidence type="ECO:0000313" key="5">
    <source>
        <dbReference type="EMBL" id="QSW88400.1"/>
    </source>
</evidence>
<dbReference type="Pfam" id="PF00072">
    <property type="entry name" value="Response_reg"/>
    <property type="match status" value="1"/>
</dbReference>
<sequence length="209" mass="24593">MRLRQQQTNAGLFLYKRISERKIRQHSWQVKLLMILLMKHIFNLFPPLIEFVMYAAVFKFLKIETMKEEVIRSICLVDDDDDDRMIFAEVLSEIYPSIDLQLVESGADLSQKLYVENNSPDIIFLNVNMPMKNGFDCLKEIRERPDNLKFLKIIMFSTSKNPDTIQLSMQLGADFYAVKPVSVNDLKNLITKIIMDWEVLRHNKVFLLN</sequence>
<dbReference type="PANTHER" id="PTHR44591">
    <property type="entry name" value="STRESS RESPONSE REGULATOR PROTEIN 1"/>
    <property type="match status" value="1"/>
</dbReference>
<keyword evidence="1" id="KW-0597">Phosphoprotein</keyword>
<dbReference type="SMART" id="SM00448">
    <property type="entry name" value="REC"/>
    <property type="match status" value="1"/>
</dbReference>
<gene>
    <name evidence="5" type="ORF">J0383_19355</name>
</gene>
<protein>
    <submittedName>
        <fullName evidence="5">Response regulator</fullName>
    </submittedName>
</protein>
<accession>A0ABX7QBH8</accession>
<evidence type="ECO:0000259" key="4">
    <source>
        <dbReference type="PROSITE" id="PS50110"/>
    </source>
</evidence>
<dbReference type="InterPro" id="IPR050595">
    <property type="entry name" value="Bact_response_regulator"/>
</dbReference>
<keyword evidence="3" id="KW-0812">Transmembrane</keyword>
<keyword evidence="6" id="KW-1185">Reference proteome</keyword>
<dbReference type="RefSeq" id="WP_207295603.1">
    <property type="nucleotide sequence ID" value="NZ_CP071448.1"/>
</dbReference>
<feature type="domain" description="Response regulatory" evidence="4">
    <location>
        <begin position="73"/>
        <end position="194"/>
    </location>
</feature>
<dbReference type="Gene3D" id="3.40.50.2300">
    <property type="match status" value="1"/>
</dbReference>
<evidence type="ECO:0000256" key="2">
    <source>
        <dbReference type="PROSITE-ProRule" id="PRU00169"/>
    </source>
</evidence>